<dbReference type="Proteomes" id="UP000290407">
    <property type="component" value="Unassembled WGS sequence"/>
</dbReference>
<dbReference type="EMBL" id="SBLB01000001">
    <property type="protein sequence ID" value="RYC72154.1"/>
    <property type="molecule type" value="Genomic_DNA"/>
</dbReference>
<gene>
    <name evidence="2" type="ORF">EQG79_01035</name>
</gene>
<comment type="caution">
    <text evidence="2">The sequence shown here is derived from an EMBL/GenBank/DDBJ whole genome shotgun (WGS) entry which is preliminary data.</text>
</comment>
<evidence type="ECO:0000313" key="3">
    <source>
        <dbReference type="Proteomes" id="UP000290407"/>
    </source>
</evidence>
<proteinExistence type="predicted"/>
<name>A0A4Q2URG9_9BACT</name>
<dbReference type="AlphaFoldDB" id="A0A4Q2URG9"/>
<evidence type="ECO:0008006" key="4">
    <source>
        <dbReference type="Google" id="ProtNLM"/>
    </source>
</evidence>
<accession>A0A4Q2URG9</accession>
<reference evidence="2 3" key="1">
    <citation type="submission" date="2019-01" db="EMBL/GenBank/DDBJ databases">
        <title>Spirosoma flava sp. nov., a propanil-degrading bacterium isolated from herbicide-contaminated soil.</title>
        <authorList>
            <person name="Zhang L."/>
            <person name="Jiang J.-D."/>
        </authorList>
    </citation>
    <scope>NUCLEOTIDE SEQUENCE [LARGE SCALE GENOMIC DNA]</scope>
    <source>
        <strain evidence="2 3">TY50</strain>
    </source>
</reference>
<sequence length="247" mass="27577">MQRLSFCLAFLLLSGPVVHAQLRLDLESGLVLGTPYNEVRIPNTGGTLVDLSTELSAQPTAFYRIRLGYTINNRHTISALYAPLTVRYDGAFDRDVNYNGLIFPAGQATRVNYTFNSYRLTYRYDFVADERWRVGLGFTGKIRDANVQFANETSNRDTNFDNLGFVPLINFYVSYRPTQRLGLLLEGDALGARQGRAEDIFAGATYQLSDAFGLKAGYRVVEGGANVDTIYNFTWINYASAGLLITL</sequence>
<protein>
    <recommendedName>
        <fullName evidence="4">Outer membrane protein beta-barrel domain-containing protein</fullName>
    </recommendedName>
</protein>
<feature type="chain" id="PRO_5020741613" description="Outer membrane protein beta-barrel domain-containing protein" evidence="1">
    <location>
        <begin position="21"/>
        <end position="247"/>
    </location>
</feature>
<evidence type="ECO:0000256" key="1">
    <source>
        <dbReference type="SAM" id="SignalP"/>
    </source>
</evidence>
<evidence type="ECO:0000313" key="2">
    <source>
        <dbReference type="EMBL" id="RYC72154.1"/>
    </source>
</evidence>
<feature type="signal peptide" evidence="1">
    <location>
        <begin position="1"/>
        <end position="20"/>
    </location>
</feature>
<keyword evidence="3" id="KW-1185">Reference proteome</keyword>
<organism evidence="2 3">
    <name type="scientific">Spirosoma sordidisoli</name>
    <dbReference type="NCBI Taxonomy" id="2502893"/>
    <lineage>
        <taxon>Bacteria</taxon>
        <taxon>Pseudomonadati</taxon>
        <taxon>Bacteroidota</taxon>
        <taxon>Cytophagia</taxon>
        <taxon>Cytophagales</taxon>
        <taxon>Cytophagaceae</taxon>
        <taxon>Spirosoma</taxon>
    </lineage>
</organism>
<keyword evidence="1" id="KW-0732">Signal</keyword>